<evidence type="ECO:0000256" key="1">
    <source>
        <dbReference type="SAM" id="MobiDB-lite"/>
    </source>
</evidence>
<feature type="region of interest" description="Disordered" evidence="1">
    <location>
        <begin position="1"/>
        <end position="45"/>
    </location>
</feature>
<accession>Q56UJ9</accession>
<dbReference type="AlphaFoldDB" id="Q56UJ9"/>
<reference evidence="2" key="1">
    <citation type="submission" date="2004-03" db="EMBL/GenBank/DDBJ databases">
        <title>Multispacer sequence typing (MST): a new method for Coxiella isolates characterization.</title>
        <authorList>
            <person name="Roux V."/>
            <person name="Glazunova O."/>
            <person name="Raoult D."/>
        </authorList>
    </citation>
    <scope>NUCLEOTIDE SEQUENCE</scope>
    <source>
        <strain evidence="2">CB13</strain>
    </source>
</reference>
<sequence length="45" mass="5031">WKWKADSKPGPSTNLKPRNDIDLAPNLKHYKPSGRPDSSVGRAED</sequence>
<feature type="non-terminal residue" evidence="2">
    <location>
        <position position="1"/>
    </location>
</feature>
<protein>
    <submittedName>
        <fullName evidence="2">Rhodanese-like domain protein</fullName>
    </submittedName>
</protein>
<organism evidence="2">
    <name type="scientific">Coxiella burnetii</name>
    <dbReference type="NCBI Taxonomy" id="777"/>
    <lineage>
        <taxon>Bacteria</taxon>
        <taxon>Pseudomonadati</taxon>
        <taxon>Pseudomonadota</taxon>
        <taxon>Gammaproteobacteria</taxon>
        <taxon>Legionellales</taxon>
        <taxon>Coxiellaceae</taxon>
        <taxon>Coxiella</taxon>
    </lineage>
</organism>
<name>Q56UJ9_COXBE</name>
<proteinExistence type="predicted"/>
<evidence type="ECO:0000313" key="2">
    <source>
        <dbReference type="EMBL" id="AAT86059.1"/>
    </source>
</evidence>
<dbReference type="EMBL" id="AY575676">
    <property type="protein sequence ID" value="AAT86059.1"/>
    <property type="molecule type" value="Genomic_DNA"/>
</dbReference>